<sequence length="246" mass="26562">MSSPTIDVFELDGSATVRSSDGAFLRVQTPSGAPVPLVDAFHGQVRQQLDARAAQREHPRLGRERLALLAPDAGWEPIASVLTGLDVQRIADTGISTQRHGLVIQVAATRAERTALDALPSAGTAVLRCYREGEILFVDPLALCSADPTGSQVVRRRLAASVASADLDGWLNITRPSDATLEDLPSLAQQFLGVRIRAMVAAWQHDTSELAVLRRTLWRLDTRTLCSSEHPVLGFAEPAKRPGPPR</sequence>
<dbReference type="AlphaFoldDB" id="A0A2S3ZR97"/>
<accession>A0A2S3ZR97</accession>
<comment type="caution">
    <text evidence="1">The sequence shown here is derived from an EMBL/GenBank/DDBJ whole genome shotgun (WGS) entry which is preliminary data.</text>
</comment>
<protein>
    <submittedName>
        <fullName evidence="1">Uncharacterized protein</fullName>
    </submittedName>
</protein>
<reference evidence="1 2" key="1">
    <citation type="submission" date="2018-01" db="EMBL/GenBank/DDBJ databases">
        <title>Arthrobacter sp. nov., from glaciers in China.</title>
        <authorList>
            <person name="Liu Q."/>
            <person name="Xin Y.-H."/>
        </authorList>
    </citation>
    <scope>NUCLEOTIDE SEQUENCE [LARGE SCALE GENOMIC DNA]</scope>
    <source>
        <strain evidence="1 2">HLT2-12-2</strain>
    </source>
</reference>
<dbReference type="RefSeq" id="WP_103467466.1">
    <property type="nucleotide sequence ID" value="NZ_PPXC01000023.1"/>
</dbReference>
<dbReference type="Proteomes" id="UP000237061">
    <property type="component" value="Unassembled WGS sequence"/>
</dbReference>
<name>A0A2S3ZR97_ARTGL</name>
<dbReference type="EMBL" id="PPXC01000023">
    <property type="protein sequence ID" value="POH71756.1"/>
    <property type="molecule type" value="Genomic_DNA"/>
</dbReference>
<gene>
    <name evidence="1" type="ORF">CVS27_19260</name>
</gene>
<proteinExistence type="predicted"/>
<keyword evidence="2" id="KW-1185">Reference proteome</keyword>
<evidence type="ECO:0000313" key="1">
    <source>
        <dbReference type="EMBL" id="POH71756.1"/>
    </source>
</evidence>
<evidence type="ECO:0000313" key="2">
    <source>
        <dbReference type="Proteomes" id="UP000237061"/>
    </source>
</evidence>
<organism evidence="1 2">
    <name type="scientific">Arthrobacter glacialis</name>
    <dbReference type="NCBI Taxonomy" id="1664"/>
    <lineage>
        <taxon>Bacteria</taxon>
        <taxon>Bacillati</taxon>
        <taxon>Actinomycetota</taxon>
        <taxon>Actinomycetes</taxon>
        <taxon>Micrococcales</taxon>
        <taxon>Micrococcaceae</taxon>
        <taxon>Arthrobacter</taxon>
    </lineage>
</organism>